<proteinExistence type="predicted"/>
<evidence type="ECO:0000259" key="1">
    <source>
        <dbReference type="Pfam" id="PF01740"/>
    </source>
</evidence>
<dbReference type="SUPFAM" id="SSF52091">
    <property type="entry name" value="SpoIIaa-like"/>
    <property type="match status" value="1"/>
</dbReference>
<organism evidence="2 3">
    <name type="scientific">Dokdonia pacifica</name>
    <dbReference type="NCBI Taxonomy" id="1627892"/>
    <lineage>
        <taxon>Bacteria</taxon>
        <taxon>Pseudomonadati</taxon>
        <taxon>Bacteroidota</taxon>
        <taxon>Flavobacteriia</taxon>
        <taxon>Flavobacteriales</taxon>
        <taxon>Flavobacteriaceae</taxon>
        <taxon>Dokdonia</taxon>
    </lineage>
</organism>
<dbReference type="AlphaFoldDB" id="A0A238W8V1"/>
<dbReference type="InterPro" id="IPR002645">
    <property type="entry name" value="STAS_dom"/>
</dbReference>
<dbReference type="Pfam" id="PF01740">
    <property type="entry name" value="STAS"/>
    <property type="match status" value="1"/>
</dbReference>
<keyword evidence="3" id="KW-1185">Reference proteome</keyword>
<accession>A0A238W8V1</accession>
<dbReference type="OrthoDB" id="1163458at2"/>
<dbReference type="Proteomes" id="UP000198379">
    <property type="component" value="Unassembled WGS sequence"/>
</dbReference>
<name>A0A238W8V1_9FLAO</name>
<protein>
    <recommendedName>
        <fullName evidence="1">STAS domain-containing protein</fullName>
    </recommendedName>
</protein>
<sequence>MALQILECNGTFYITGKINSRTSNSFLTHFTHVLRKHEDEALTINIDKVSEIDRTGVETFKKLHTTATENQKEFSITGYGCKDIYYEFSYHKAA</sequence>
<evidence type="ECO:0000313" key="3">
    <source>
        <dbReference type="Proteomes" id="UP000198379"/>
    </source>
</evidence>
<dbReference type="InterPro" id="IPR036513">
    <property type="entry name" value="STAS_dom_sf"/>
</dbReference>
<gene>
    <name evidence="2" type="ORF">SAMN06265376_101791</name>
</gene>
<reference evidence="2 3" key="1">
    <citation type="submission" date="2017-06" db="EMBL/GenBank/DDBJ databases">
        <authorList>
            <person name="Kim H.J."/>
            <person name="Triplett B.A."/>
        </authorList>
    </citation>
    <scope>NUCLEOTIDE SEQUENCE [LARGE SCALE GENOMIC DNA]</scope>
    <source>
        <strain evidence="2 3">DSM 25597</strain>
    </source>
</reference>
<dbReference type="RefSeq" id="WP_089370105.1">
    <property type="nucleotide sequence ID" value="NZ_BMEP01000002.1"/>
</dbReference>
<feature type="domain" description="STAS" evidence="1">
    <location>
        <begin position="10"/>
        <end position="78"/>
    </location>
</feature>
<dbReference type="Gene3D" id="3.30.750.24">
    <property type="entry name" value="STAS domain"/>
    <property type="match status" value="1"/>
</dbReference>
<dbReference type="EMBL" id="FZNY01000001">
    <property type="protein sequence ID" value="SNR42714.1"/>
    <property type="molecule type" value="Genomic_DNA"/>
</dbReference>
<evidence type="ECO:0000313" key="2">
    <source>
        <dbReference type="EMBL" id="SNR42714.1"/>
    </source>
</evidence>